<gene>
    <name evidence="1" type="ORF">SAMN05878391_0733</name>
</gene>
<proteinExistence type="predicted"/>
<organism evidence="1 2">
    <name type="scientific">Salinicoccus kekensis</name>
    <dbReference type="NCBI Taxonomy" id="714307"/>
    <lineage>
        <taxon>Bacteria</taxon>
        <taxon>Bacillati</taxon>
        <taxon>Bacillota</taxon>
        <taxon>Bacilli</taxon>
        <taxon>Bacillales</taxon>
        <taxon>Staphylococcaceae</taxon>
        <taxon>Salinicoccus</taxon>
    </lineage>
</organism>
<sequence length="53" mass="6226">MNIIANRDGIGASKFELWFFKSLHLLTFKKSKHLKDIIRRIEADIEAIKNKQV</sequence>
<name>A0A285UB37_9STAP</name>
<keyword evidence="2" id="KW-1185">Reference proteome</keyword>
<evidence type="ECO:0000313" key="1">
    <source>
        <dbReference type="EMBL" id="SOC39135.1"/>
    </source>
</evidence>
<accession>A0A285UB37</accession>
<dbReference type="EMBL" id="OBQF01000001">
    <property type="protein sequence ID" value="SOC39135.1"/>
    <property type="molecule type" value="Genomic_DNA"/>
</dbReference>
<evidence type="ECO:0000313" key="2">
    <source>
        <dbReference type="Proteomes" id="UP000219412"/>
    </source>
</evidence>
<dbReference type="Proteomes" id="UP000219412">
    <property type="component" value="Unassembled WGS sequence"/>
</dbReference>
<reference evidence="2" key="1">
    <citation type="submission" date="2017-08" db="EMBL/GenBank/DDBJ databases">
        <authorList>
            <person name="Varghese N."/>
            <person name="Submissions S."/>
        </authorList>
    </citation>
    <scope>NUCLEOTIDE SEQUENCE [LARGE SCALE GENOMIC DNA]</scope>
    <source>
        <strain evidence="2">DSM 23173</strain>
    </source>
</reference>
<dbReference type="AlphaFoldDB" id="A0A285UB37"/>
<dbReference type="RefSeq" id="WP_179647087.1">
    <property type="nucleotide sequence ID" value="NZ_OBQF01000001.1"/>
</dbReference>
<protein>
    <submittedName>
        <fullName evidence="1">Uncharacterized protein</fullName>
    </submittedName>
</protein>